<evidence type="ECO:0000259" key="7">
    <source>
        <dbReference type="Pfam" id="PF01435"/>
    </source>
</evidence>
<dbReference type="Gene3D" id="3.30.2010.10">
    <property type="entry name" value="Metalloproteases ('zincins'), catalytic domain"/>
    <property type="match status" value="1"/>
</dbReference>
<evidence type="ECO:0000313" key="8">
    <source>
        <dbReference type="EMBL" id="VAW27151.1"/>
    </source>
</evidence>
<organism evidence="8">
    <name type="scientific">hydrothermal vent metagenome</name>
    <dbReference type="NCBI Taxonomy" id="652676"/>
    <lineage>
        <taxon>unclassified sequences</taxon>
        <taxon>metagenomes</taxon>
        <taxon>ecological metagenomes</taxon>
    </lineage>
</organism>
<dbReference type="InterPro" id="IPR051156">
    <property type="entry name" value="Mito/Outer_Membr_Metalloprot"/>
</dbReference>
<evidence type="ECO:0000256" key="1">
    <source>
        <dbReference type="ARBA" id="ARBA00001947"/>
    </source>
</evidence>
<feature type="domain" description="Peptidase M48" evidence="7">
    <location>
        <begin position="70"/>
        <end position="236"/>
    </location>
</feature>
<reference evidence="8" key="1">
    <citation type="submission" date="2018-06" db="EMBL/GenBank/DDBJ databases">
        <authorList>
            <person name="Zhirakovskaya E."/>
        </authorList>
    </citation>
    <scope>NUCLEOTIDE SEQUENCE</scope>
</reference>
<gene>
    <name evidence="8" type="ORF">MNBD_BACTEROID06-554</name>
</gene>
<dbReference type="GO" id="GO:0016020">
    <property type="term" value="C:membrane"/>
    <property type="evidence" value="ECO:0007669"/>
    <property type="project" value="TreeGrafter"/>
</dbReference>
<evidence type="ECO:0000256" key="6">
    <source>
        <dbReference type="ARBA" id="ARBA00023049"/>
    </source>
</evidence>
<dbReference type="GO" id="GO:0004222">
    <property type="term" value="F:metalloendopeptidase activity"/>
    <property type="evidence" value="ECO:0007669"/>
    <property type="project" value="InterPro"/>
</dbReference>
<sequence>MDKIVFRLIGIVSLFFIALWAANQVDWMKMFGVEENISSTEQKAGELLWEFYSANNPEVNDDELLLPIDSILTKICESNSIERDEIKLHIIDKDEINAFALPNNHLVIYSGLLVAVKNEAELGGVIGHEIAHLQMDHVMKKLVKEIGLAVIITMTSGNGNSQILLESIKTLTSSAYDRSLEEEADFKSVDYLIKADIDPTAFADFLYTLGGDNPDTEEIMSWVSTHPYSKERAEEIITYSKKKNYKAKQVLNPATWKILKKEAESL</sequence>
<dbReference type="Pfam" id="PF01435">
    <property type="entry name" value="Peptidase_M48"/>
    <property type="match status" value="1"/>
</dbReference>
<keyword evidence="3" id="KW-0479">Metal-binding</keyword>
<accession>A0A3B0U7Z8</accession>
<protein>
    <recommendedName>
        <fullName evidence="7">Peptidase M48 domain-containing protein</fullName>
    </recommendedName>
</protein>
<keyword evidence="4" id="KW-0378">Hydrolase</keyword>
<dbReference type="GO" id="GO:0051603">
    <property type="term" value="P:proteolysis involved in protein catabolic process"/>
    <property type="evidence" value="ECO:0007669"/>
    <property type="project" value="TreeGrafter"/>
</dbReference>
<proteinExistence type="predicted"/>
<evidence type="ECO:0000256" key="4">
    <source>
        <dbReference type="ARBA" id="ARBA00022801"/>
    </source>
</evidence>
<keyword evidence="6" id="KW-0482">Metalloprotease</keyword>
<name>A0A3B0U7Z8_9ZZZZ</name>
<dbReference type="InterPro" id="IPR001915">
    <property type="entry name" value="Peptidase_M48"/>
</dbReference>
<evidence type="ECO:0000256" key="2">
    <source>
        <dbReference type="ARBA" id="ARBA00022670"/>
    </source>
</evidence>
<dbReference type="AlphaFoldDB" id="A0A3B0U7Z8"/>
<evidence type="ECO:0000256" key="3">
    <source>
        <dbReference type="ARBA" id="ARBA00022723"/>
    </source>
</evidence>
<keyword evidence="5" id="KW-0862">Zinc</keyword>
<evidence type="ECO:0000256" key="5">
    <source>
        <dbReference type="ARBA" id="ARBA00022833"/>
    </source>
</evidence>
<dbReference type="PANTHER" id="PTHR22726">
    <property type="entry name" value="METALLOENDOPEPTIDASE OMA1"/>
    <property type="match status" value="1"/>
</dbReference>
<dbReference type="GO" id="GO:0046872">
    <property type="term" value="F:metal ion binding"/>
    <property type="evidence" value="ECO:0007669"/>
    <property type="project" value="UniProtKB-KW"/>
</dbReference>
<dbReference type="EMBL" id="UOES01000187">
    <property type="protein sequence ID" value="VAW27151.1"/>
    <property type="molecule type" value="Genomic_DNA"/>
</dbReference>
<dbReference type="PANTHER" id="PTHR22726:SF1">
    <property type="entry name" value="METALLOENDOPEPTIDASE OMA1, MITOCHONDRIAL"/>
    <property type="match status" value="1"/>
</dbReference>
<keyword evidence="2" id="KW-0645">Protease</keyword>
<comment type="cofactor">
    <cofactor evidence="1">
        <name>Zn(2+)</name>
        <dbReference type="ChEBI" id="CHEBI:29105"/>
    </cofactor>
</comment>
<dbReference type="CDD" id="cd07332">
    <property type="entry name" value="M48C_Oma1_like"/>
    <property type="match status" value="1"/>
</dbReference>